<evidence type="ECO:0000259" key="2">
    <source>
        <dbReference type="Pfam" id="PF02517"/>
    </source>
</evidence>
<dbReference type="InterPro" id="IPR003675">
    <property type="entry name" value="Rce1/LyrA-like_dom"/>
</dbReference>
<dbReference type="GO" id="GO:0080120">
    <property type="term" value="P:CAAX-box protein maturation"/>
    <property type="evidence" value="ECO:0007669"/>
    <property type="project" value="UniProtKB-ARBA"/>
</dbReference>
<dbReference type="EMBL" id="PEYO01000010">
    <property type="protein sequence ID" value="PIU03700.1"/>
    <property type="molecule type" value="Genomic_DNA"/>
</dbReference>
<sequence>MTKSKTLKQVLGLYLFIFLVWGIYRYFFQLPPIIEQTILKPLIWLLPLFWLIKSEKKFFTSIGWSLKNLFKSLYLGIGLGIVFAFEGLLINNLKYGEFHFTKLPFSTPDLLLLALGLAFVGAISEETVFRGFIFTRLQIVFKNEWLANILSSVAWTLIHLPVALIILQYPLEQMAVYLLLVFIFGFASCLVYGRTGTIAASILLNVFWSWPINLFR</sequence>
<feature type="transmembrane region" description="Helical" evidence="1">
    <location>
        <begin position="110"/>
        <end position="133"/>
    </location>
</feature>
<keyword evidence="1" id="KW-0812">Transmembrane</keyword>
<comment type="caution">
    <text evidence="3">The sequence shown here is derived from an EMBL/GenBank/DDBJ whole genome shotgun (WGS) entry which is preliminary data.</text>
</comment>
<dbReference type="AlphaFoldDB" id="A0A2M6XDF1"/>
<feature type="transmembrane region" description="Helical" evidence="1">
    <location>
        <begin position="7"/>
        <end position="27"/>
    </location>
</feature>
<evidence type="ECO:0000313" key="4">
    <source>
        <dbReference type="Proteomes" id="UP000228996"/>
    </source>
</evidence>
<feature type="transmembrane region" description="Helical" evidence="1">
    <location>
        <begin position="175"/>
        <end position="193"/>
    </location>
</feature>
<evidence type="ECO:0000256" key="1">
    <source>
        <dbReference type="SAM" id="Phobius"/>
    </source>
</evidence>
<gene>
    <name evidence="3" type="ORF">COT44_01885</name>
</gene>
<keyword evidence="1" id="KW-0472">Membrane</keyword>
<feature type="domain" description="CAAX prenyl protease 2/Lysostaphin resistance protein A-like" evidence="2">
    <location>
        <begin position="109"/>
        <end position="209"/>
    </location>
</feature>
<dbReference type="Pfam" id="PF02517">
    <property type="entry name" value="Rce1-like"/>
    <property type="match status" value="1"/>
</dbReference>
<reference evidence="4" key="1">
    <citation type="submission" date="2017-09" db="EMBL/GenBank/DDBJ databases">
        <title>Depth-based differentiation of microbial function through sediment-hosted aquifers and enrichment of novel symbionts in the deep terrestrial subsurface.</title>
        <authorList>
            <person name="Probst A.J."/>
            <person name="Ladd B."/>
            <person name="Jarett J.K."/>
            <person name="Geller-Mcgrath D.E."/>
            <person name="Sieber C.M.K."/>
            <person name="Emerson J.B."/>
            <person name="Anantharaman K."/>
            <person name="Thomas B.C."/>
            <person name="Malmstrom R."/>
            <person name="Stieglmeier M."/>
            <person name="Klingl A."/>
            <person name="Woyke T."/>
            <person name="Ryan C.M."/>
            <person name="Banfield J.F."/>
        </authorList>
    </citation>
    <scope>NUCLEOTIDE SEQUENCE [LARGE SCALE GENOMIC DNA]</scope>
</reference>
<proteinExistence type="predicted"/>
<name>A0A2M6XDF1_9BACT</name>
<protein>
    <recommendedName>
        <fullName evidence="2">CAAX prenyl protease 2/Lysostaphin resistance protein A-like domain-containing protein</fullName>
    </recommendedName>
</protein>
<organism evidence="3 4">
    <name type="scientific">Candidatus Shapirobacteria bacterium CG08_land_8_20_14_0_20_39_18</name>
    <dbReference type="NCBI Taxonomy" id="1974883"/>
    <lineage>
        <taxon>Bacteria</taxon>
        <taxon>Candidatus Shapironibacteriota</taxon>
    </lineage>
</organism>
<feature type="transmembrane region" description="Helical" evidence="1">
    <location>
        <begin position="33"/>
        <end position="52"/>
    </location>
</feature>
<feature type="transmembrane region" description="Helical" evidence="1">
    <location>
        <begin position="73"/>
        <end position="90"/>
    </location>
</feature>
<dbReference type="Proteomes" id="UP000228996">
    <property type="component" value="Unassembled WGS sequence"/>
</dbReference>
<accession>A0A2M6XDF1</accession>
<feature type="transmembrane region" description="Helical" evidence="1">
    <location>
        <begin position="145"/>
        <end position="169"/>
    </location>
</feature>
<keyword evidence="1" id="KW-1133">Transmembrane helix</keyword>
<evidence type="ECO:0000313" key="3">
    <source>
        <dbReference type="EMBL" id="PIU03700.1"/>
    </source>
</evidence>
<dbReference type="GO" id="GO:0004175">
    <property type="term" value="F:endopeptidase activity"/>
    <property type="evidence" value="ECO:0007669"/>
    <property type="project" value="UniProtKB-ARBA"/>
</dbReference>